<dbReference type="GO" id="GO:0003735">
    <property type="term" value="F:structural constituent of ribosome"/>
    <property type="evidence" value="ECO:0007669"/>
    <property type="project" value="InterPro"/>
</dbReference>
<dbReference type="RefSeq" id="WP_011883367.1">
    <property type="nucleotide sequence ID" value="NC_023030.2"/>
</dbReference>
<dbReference type="Gene3D" id="3.10.430.100">
    <property type="entry name" value="Ribosomal protein L9, C-terminal domain"/>
    <property type="match status" value="1"/>
</dbReference>
<organism evidence="10 11">
    <name type="scientific">Mycoplasmoides gallisepticum S6</name>
    <dbReference type="NCBI Taxonomy" id="1006581"/>
    <lineage>
        <taxon>Bacteria</taxon>
        <taxon>Bacillati</taxon>
        <taxon>Mycoplasmatota</taxon>
        <taxon>Mycoplasmoidales</taxon>
        <taxon>Mycoplasmoidaceae</taxon>
        <taxon>Mycoplasmoides</taxon>
    </lineage>
</organism>
<reference evidence="10 11" key="1">
    <citation type="journal article" date="2011" name="PLoS ONE">
        <title>Core proteome of the minimal cell: comparative proteomics of three mollicute species.</title>
        <authorList>
            <person name="Fisunov G.Y."/>
            <person name="Alexeev D.G."/>
            <person name="Bazaleev N.A."/>
            <person name="Ladygina V.G."/>
            <person name="Galyamina M.A."/>
            <person name="Kondratov I.G."/>
            <person name="Zhukova N.A."/>
            <person name="Serebryakova M.V."/>
            <person name="Demina I.A."/>
            <person name="Govorun V.M."/>
        </authorList>
    </citation>
    <scope>NUCLEOTIDE SEQUENCE [LARGE SCALE GENOMIC DNA]</scope>
    <source>
        <strain evidence="10 11">S6</strain>
    </source>
</reference>
<dbReference type="AlphaFoldDB" id="A0A0F6CL96"/>
<keyword evidence="5 7" id="KW-0687">Ribonucleoprotein</keyword>
<dbReference type="InterPro" id="IPR020070">
    <property type="entry name" value="Ribosomal_bL9_N"/>
</dbReference>
<dbReference type="NCBIfam" id="TIGR00158">
    <property type="entry name" value="L9"/>
    <property type="match status" value="1"/>
</dbReference>
<accession>A0A0F6CL96</accession>
<dbReference type="GO" id="GO:0006412">
    <property type="term" value="P:translation"/>
    <property type="evidence" value="ECO:0007669"/>
    <property type="project" value="UniProtKB-UniRule"/>
</dbReference>
<gene>
    <name evidence="7 10" type="primary">rplI</name>
    <name evidence="10" type="ORF">GCW_03450</name>
</gene>
<dbReference type="GO" id="GO:1990904">
    <property type="term" value="C:ribonucleoprotein complex"/>
    <property type="evidence" value="ECO:0007669"/>
    <property type="project" value="UniProtKB-KW"/>
</dbReference>
<dbReference type="InterPro" id="IPR036791">
    <property type="entry name" value="Ribosomal_bL9_C_sf"/>
</dbReference>
<dbReference type="PANTHER" id="PTHR21368">
    <property type="entry name" value="50S RIBOSOMAL PROTEIN L9"/>
    <property type="match status" value="1"/>
</dbReference>
<feature type="domain" description="Large ribosomal subunit protein bL9 C-terminal" evidence="9">
    <location>
        <begin position="64"/>
        <end position="144"/>
    </location>
</feature>
<evidence type="ECO:0000256" key="4">
    <source>
        <dbReference type="ARBA" id="ARBA00022980"/>
    </source>
</evidence>
<dbReference type="GO" id="GO:0019843">
    <property type="term" value="F:rRNA binding"/>
    <property type="evidence" value="ECO:0007669"/>
    <property type="project" value="UniProtKB-UniRule"/>
</dbReference>
<dbReference type="eggNOG" id="COG0359">
    <property type="taxonomic scope" value="Bacteria"/>
</dbReference>
<keyword evidence="2 7" id="KW-0699">rRNA-binding</keyword>
<evidence type="ECO:0000259" key="8">
    <source>
        <dbReference type="Pfam" id="PF01281"/>
    </source>
</evidence>
<evidence type="ECO:0000256" key="2">
    <source>
        <dbReference type="ARBA" id="ARBA00022730"/>
    </source>
</evidence>
<evidence type="ECO:0000259" key="9">
    <source>
        <dbReference type="Pfam" id="PF03948"/>
    </source>
</evidence>
<keyword evidence="4 7" id="KW-0689">Ribosomal protein</keyword>
<sequence length="147" mass="16661">MKVILLKDVPSLGKADSVVNVANGYAKNFLFKNKLAEPYTERGQKRLDLKVVKRNEQHDLLALEAKNLAKQLEGVVLEYDIRTNEEDKAFGTIGFKQIVDDLSKKHIFVTKDMLDSKMKLDIGEHRVKINIFEGIHATILVKVSKAQ</sequence>
<dbReference type="InterPro" id="IPR009027">
    <property type="entry name" value="Ribosomal_bL9/RNase_H1_N"/>
</dbReference>
<dbReference type="Proteomes" id="UP000018735">
    <property type="component" value="Chromosome"/>
</dbReference>
<dbReference type="InterPro" id="IPR020594">
    <property type="entry name" value="Ribosomal_bL9_bac/chp"/>
</dbReference>
<dbReference type="InterPro" id="IPR020069">
    <property type="entry name" value="Ribosomal_bL9_C"/>
</dbReference>
<dbReference type="Pfam" id="PF03948">
    <property type="entry name" value="Ribosomal_L9_C"/>
    <property type="match status" value="1"/>
</dbReference>
<evidence type="ECO:0000256" key="6">
    <source>
        <dbReference type="ARBA" id="ARBA00035292"/>
    </source>
</evidence>
<dbReference type="InterPro" id="IPR036935">
    <property type="entry name" value="Ribosomal_bL9_N_sf"/>
</dbReference>
<dbReference type="KEGG" id="mgz:GCW_03450"/>
<dbReference type="EMBL" id="CP006916">
    <property type="protein sequence ID" value="AHB99868.1"/>
    <property type="molecule type" value="Genomic_DNA"/>
</dbReference>
<evidence type="ECO:0000256" key="3">
    <source>
        <dbReference type="ARBA" id="ARBA00022884"/>
    </source>
</evidence>
<evidence type="ECO:0000313" key="11">
    <source>
        <dbReference type="Proteomes" id="UP000018735"/>
    </source>
</evidence>
<proteinExistence type="inferred from homology"/>
<dbReference type="InterPro" id="IPR000244">
    <property type="entry name" value="Ribosomal_bL9"/>
</dbReference>
<dbReference type="HAMAP" id="MF_00503">
    <property type="entry name" value="Ribosomal_bL9"/>
    <property type="match status" value="1"/>
</dbReference>
<evidence type="ECO:0000313" key="10">
    <source>
        <dbReference type="EMBL" id="AHB99868.1"/>
    </source>
</evidence>
<evidence type="ECO:0000256" key="1">
    <source>
        <dbReference type="ARBA" id="ARBA00010605"/>
    </source>
</evidence>
<comment type="function">
    <text evidence="7">Binds to the 23S rRNA.</text>
</comment>
<evidence type="ECO:0000256" key="5">
    <source>
        <dbReference type="ARBA" id="ARBA00023274"/>
    </source>
</evidence>
<feature type="domain" description="Ribosomal protein L9" evidence="8">
    <location>
        <begin position="1"/>
        <end position="46"/>
    </location>
</feature>
<protein>
    <recommendedName>
        <fullName evidence="6 7">Large ribosomal subunit protein bL9</fullName>
    </recommendedName>
</protein>
<comment type="similarity">
    <text evidence="1 7">Belongs to the bacterial ribosomal protein bL9 family.</text>
</comment>
<evidence type="ECO:0000256" key="7">
    <source>
        <dbReference type="HAMAP-Rule" id="MF_00503"/>
    </source>
</evidence>
<keyword evidence="3 7" id="KW-0694">RNA-binding</keyword>
<dbReference type="HOGENOM" id="CLU_078938_3_1_14"/>
<name>A0A0F6CL96_MYCGL</name>
<dbReference type="SUPFAM" id="SSF55658">
    <property type="entry name" value="L9 N-domain-like"/>
    <property type="match status" value="1"/>
</dbReference>
<dbReference type="Gene3D" id="3.40.5.10">
    <property type="entry name" value="Ribosomal protein L9, N-terminal domain"/>
    <property type="match status" value="1"/>
</dbReference>
<dbReference type="GO" id="GO:0005840">
    <property type="term" value="C:ribosome"/>
    <property type="evidence" value="ECO:0007669"/>
    <property type="project" value="UniProtKB-KW"/>
</dbReference>
<dbReference type="Pfam" id="PF01281">
    <property type="entry name" value="Ribosomal_L9_N"/>
    <property type="match status" value="1"/>
</dbReference>
<dbReference type="SUPFAM" id="SSF55653">
    <property type="entry name" value="Ribosomal protein L9 C-domain"/>
    <property type="match status" value="1"/>
</dbReference>